<dbReference type="Proteomes" id="UP000051264">
    <property type="component" value="Unassembled WGS sequence"/>
</dbReference>
<dbReference type="STRING" id="1423747.FC69_GL000251"/>
<dbReference type="RefSeq" id="WP_025083080.1">
    <property type="nucleotide sequence ID" value="NZ_AZEX01000068.1"/>
</dbReference>
<organism evidence="2 3">
    <name type="scientific">Latilactobacillus fuchuensis DSM 14340 = JCM 11249</name>
    <dbReference type="NCBI Taxonomy" id="1423747"/>
    <lineage>
        <taxon>Bacteria</taxon>
        <taxon>Bacillati</taxon>
        <taxon>Bacillota</taxon>
        <taxon>Bacilli</taxon>
        <taxon>Lactobacillales</taxon>
        <taxon>Lactobacillaceae</taxon>
        <taxon>Latilactobacillus</taxon>
    </lineage>
</organism>
<protein>
    <recommendedName>
        <fullName evidence="1">Transcription regulator PadR N-terminal domain-containing protein</fullName>
    </recommendedName>
</protein>
<dbReference type="InterPro" id="IPR052509">
    <property type="entry name" value="Metal_resp_DNA-bind_regulator"/>
</dbReference>
<dbReference type="EMBL" id="AZEX01000068">
    <property type="protein sequence ID" value="KRL58599.1"/>
    <property type="molecule type" value="Genomic_DNA"/>
</dbReference>
<evidence type="ECO:0000259" key="1">
    <source>
        <dbReference type="Pfam" id="PF03551"/>
    </source>
</evidence>
<evidence type="ECO:0000313" key="3">
    <source>
        <dbReference type="Proteomes" id="UP000051264"/>
    </source>
</evidence>
<reference evidence="2 3" key="1">
    <citation type="journal article" date="2015" name="Genome Announc.">
        <title>Expanding the biotechnology potential of lactobacilli through comparative genomics of 213 strains and associated genera.</title>
        <authorList>
            <person name="Sun Z."/>
            <person name="Harris H.M."/>
            <person name="McCann A."/>
            <person name="Guo C."/>
            <person name="Argimon S."/>
            <person name="Zhang W."/>
            <person name="Yang X."/>
            <person name="Jeffery I.B."/>
            <person name="Cooney J.C."/>
            <person name="Kagawa T.F."/>
            <person name="Liu W."/>
            <person name="Song Y."/>
            <person name="Salvetti E."/>
            <person name="Wrobel A."/>
            <person name="Rasinkangas P."/>
            <person name="Parkhill J."/>
            <person name="Rea M.C."/>
            <person name="O'Sullivan O."/>
            <person name="Ritari J."/>
            <person name="Douillard F.P."/>
            <person name="Paul Ross R."/>
            <person name="Yang R."/>
            <person name="Briner A.E."/>
            <person name="Felis G.E."/>
            <person name="de Vos W.M."/>
            <person name="Barrangou R."/>
            <person name="Klaenhammer T.R."/>
            <person name="Caufield P.W."/>
            <person name="Cui Y."/>
            <person name="Zhang H."/>
            <person name="O'Toole P.W."/>
        </authorList>
    </citation>
    <scope>NUCLEOTIDE SEQUENCE [LARGE SCALE GENOMIC DNA]</scope>
    <source>
        <strain evidence="2 3">DSM 14340</strain>
    </source>
</reference>
<dbReference type="SUPFAM" id="SSF46785">
    <property type="entry name" value="Winged helix' DNA-binding domain"/>
    <property type="match status" value="1"/>
</dbReference>
<sequence>MTQKLTEMLKGVLEGLVLEIISHQETYGYEITKSLNTLGFTEVVEGTVYTILLRLEKDQLVTITKKPSEKGPMRKFYRLNAAGQTALTDFWTRWTFLTTQMTTIKQQLEATDHD</sequence>
<name>A0A0R1RNM3_9LACO</name>
<comment type="caution">
    <text evidence="2">The sequence shown here is derived from an EMBL/GenBank/DDBJ whole genome shotgun (WGS) entry which is preliminary data.</text>
</comment>
<dbReference type="OrthoDB" id="9791785at2"/>
<dbReference type="PANTHER" id="PTHR33169:SF14">
    <property type="entry name" value="TRANSCRIPTIONAL REGULATOR RV3488"/>
    <property type="match status" value="1"/>
</dbReference>
<dbReference type="eggNOG" id="COG1695">
    <property type="taxonomic scope" value="Bacteria"/>
</dbReference>
<dbReference type="PATRIC" id="fig|1423747.3.peg.258"/>
<dbReference type="Pfam" id="PF03551">
    <property type="entry name" value="PadR"/>
    <property type="match status" value="1"/>
</dbReference>
<dbReference type="AlphaFoldDB" id="A0A0R1RNM3"/>
<dbReference type="PANTHER" id="PTHR33169">
    <property type="entry name" value="PADR-FAMILY TRANSCRIPTIONAL REGULATOR"/>
    <property type="match status" value="1"/>
</dbReference>
<dbReference type="InterPro" id="IPR036390">
    <property type="entry name" value="WH_DNA-bd_sf"/>
</dbReference>
<gene>
    <name evidence="2" type="ORF">FC69_GL000251</name>
</gene>
<accession>A0A0R1RNM3</accession>
<dbReference type="InterPro" id="IPR005149">
    <property type="entry name" value="Tscrpt_reg_PadR_N"/>
</dbReference>
<proteinExistence type="predicted"/>
<feature type="domain" description="Transcription regulator PadR N-terminal" evidence="1">
    <location>
        <begin position="17"/>
        <end position="88"/>
    </location>
</feature>
<dbReference type="Gene3D" id="1.10.10.10">
    <property type="entry name" value="Winged helix-like DNA-binding domain superfamily/Winged helix DNA-binding domain"/>
    <property type="match status" value="1"/>
</dbReference>
<evidence type="ECO:0000313" key="2">
    <source>
        <dbReference type="EMBL" id="KRL58599.1"/>
    </source>
</evidence>
<dbReference type="InterPro" id="IPR036388">
    <property type="entry name" value="WH-like_DNA-bd_sf"/>
</dbReference>